<dbReference type="EMBL" id="CACVKT020006659">
    <property type="protein sequence ID" value="CAC5403062.1"/>
    <property type="molecule type" value="Genomic_DNA"/>
</dbReference>
<feature type="domain" description="LolA-like" evidence="2">
    <location>
        <begin position="259"/>
        <end position="447"/>
    </location>
</feature>
<sequence length="466" mass="52483">MMSKSHIRSVLTTLIVCTYICSINAQAQGPLHGLDTTVCNPSTIPNSQTPKKPSLSETYRLTVECNIQNKNYSTDYTEYFDYQNQRAAVHQWEEGFHAYGIYNYAANEMYTVEAQTGVCTVDSLSSSSNTFLFGFKTSATNPKVGRMFSAYGALRFGNGTNEQYMGRSKIRGMQVDQWKSCLYWSSMDATMEVHWYFTAPGWGMADGKSQVPVRCTVVGNIWEVKGSTPTARKFTHTYEFSEYLTDDMAQLTTTTFETPSGVICPGRKDTKPLPTPATAFKFTSEILTPDSLTIGFIKVISKFILNSGEWYDQKMGLVRYDYVPDSQSVSPFGYGLLTQVHDFNEGIAYVIDPAVGNCTAQPIDGTGFDAKFVVGSNNMKVRIRTPAEFFYFDKTQYAYEGVKSVRGVDCDVYITQRTDWPPNTSGYKSTWEWYFAKKTWVQSTGHTYDFGMPMMLLLKADGVSWF</sequence>
<feature type="signal peptide" evidence="1">
    <location>
        <begin position="1"/>
        <end position="25"/>
    </location>
</feature>
<name>A0A6J8D6V5_MYTCO</name>
<dbReference type="Pfam" id="PF25898">
    <property type="entry name" value="LolA_2nd_metazoa"/>
    <property type="match status" value="2"/>
</dbReference>
<evidence type="ECO:0000256" key="1">
    <source>
        <dbReference type="SAM" id="SignalP"/>
    </source>
</evidence>
<evidence type="ECO:0000313" key="3">
    <source>
        <dbReference type="EMBL" id="CAC5403062.1"/>
    </source>
</evidence>
<dbReference type="OrthoDB" id="5983572at2759"/>
<evidence type="ECO:0000313" key="4">
    <source>
        <dbReference type="Proteomes" id="UP000507470"/>
    </source>
</evidence>
<reference evidence="3 4" key="1">
    <citation type="submission" date="2020-06" db="EMBL/GenBank/DDBJ databases">
        <authorList>
            <person name="Li R."/>
            <person name="Bekaert M."/>
        </authorList>
    </citation>
    <scope>NUCLEOTIDE SEQUENCE [LARGE SCALE GENOMIC DNA]</scope>
    <source>
        <strain evidence="4">wild</strain>
    </source>
</reference>
<dbReference type="PANTHER" id="PTHR36902:SF1">
    <property type="entry name" value="ENRICHED IN SURFACE-LABELED PROTEOME PROTEIN 9"/>
    <property type="match status" value="1"/>
</dbReference>
<feature type="chain" id="PRO_5026651099" description="LolA-like domain-containing protein" evidence="1">
    <location>
        <begin position="26"/>
        <end position="466"/>
    </location>
</feature>
<dbReference type="PANTHER" id="PTHR36902">
    <property type="entry name" value="ENRICHED IN SURFACE-LABELED PROTEOME PROTEIN 9"/>
    <property type="match status" value="1"/>
</dbReference>
<dbReference type="AlphaFoldDB" id="A0A6J8D6V5"/>
<evidence type="ECO:0000259" key="2">
    <source>
        <dbReference type="Pfam" id="PF25898"/>
    </source>
</evidence>
<dbReference type="InterPro" id="IPR058831">
    <property type="entry name" value="LolA-like_dom_2nd"/>
</dbReference>
<keyword evidence="1" id="KW-0732">Signal</keyword>
<proteinExistence type="predicted"/>
<feature type="domain" description="LolA-like" evidence="2">
    <location>
        <begin position="48"/>
        <end position="242"/>
    </location>
</feature>
<accession>A0A6J8D6V5</accession>
<protein>
    <recommendedName>
        <fullName evidence="2">LolA-like domain-containing protein</fullName>
    </recommendedName>
</protein>
<dbReference type="Proteomes" id="UP000507470">
    <property type="component" value="Unassembled WGS sequence"/>
</dbReference>
<organism evidence="3 4">
    <name type="scientific">Mytilus coruscus</name>
    <name type="common">Sea mussel</name>
    <dbReference type="NCBI Taxonomy" id="42192"/>
    <lineage>
        <taxon>Eukaryota</taxon>
        <taxon>Metazoa</taxon>
        <taxon>Spiralia</taxon>
        <taxon>Lophotrochozoa</taxon>
        <taxon>Mollusca</taxon>
        <taxon>Bivalvia</taxon>
        <taxon>Autobranchia</taxon>
        <taxon>Pteriomorphia</taxon>
        <taxon>Mytilida</taxon>
        <taxon>Mytiloidea</taxon>
        <taxon>Mytilidae</taxon>
        <taxon>Mytilinae</taxon>
        <taxon>Mytilus</taxon>
    </lineage>
</organism>
<gene>
    <name evidence="3" type="ORF">MCOR_36974</name>
</gene>
<keyword evidence="4" id="KW-1185">Reference proteome</keyword>